<dbReference type="Proteomes" id="UP001172155">
    <property type="component" value="Unassembled WGS sequence"/>
</dbReference>
<keyword evidence="3" id="KW-1185">Reference proteome</keyword>
<evidence type="ECO:0000256" key="1">
    <source>
        <dbReference type="SAM" id="MobiDB-lite"/>
    </source>
</evidence>
<organism evidence="2 3">
    <name type="scientific">Schizothecium vesticola</name>
    <dbReference type="NCBI Taxonomy" id="314040"/>
    <lineage>
        <taxon>Eukaryota</taxon>
        <taxon>Fungi</taxon>
        <taxon>Dikarya</taxon>
        <taxon>Ascomycota</taxon>
        <taxon>Pezizomycotina</taxon>
        <taxon>Sordariomycetes</taxon>
        <taxon>Sordariomycetidae</taxon>
        <taxon>Sordariales</taxon>
        <taxon>Schizotheciaceae</taxon>
        <taxon>Schizothecium</taxon>
    </lineage>
</organism>
<dbReference type="AlphaFoldDB" id="A0AA40F193"/>
<evidence type="ECO:0000313" key="3">
    <source>
        <dbReference type="Proteomes" id="UP001172155"/>
    </source>
</evidence>
<accession>A0AA40F193</accession>
<dbReference type="EMBL" id="JAUKUD010000003">
    <property type="protein sequence ID" value="KAK0749333.1"/>
    <property type="molecule type" value="Genomic_DNA"/>
</dbReference>
<name>A0AA40F193_9PEZI</name>
<feature type="region of interest" description="Disordered" evidence="1">
    <location>
        <begin position="1"/>
        <end position="57"/>
    </location>
</feature>
<sequence>MAWGLWPAGQLPAPQSPENTRRRPLAHNQHHRSLRRRRASTPRAPDQRQPHRLPSEPLREIPVSLVGYYPTCGRSTWRRPSAVRLGRRMREGCIPALGMGVDRRAFSTFLVRLRGLWAREIMPRCQRSTVPLCFPASSFGRYKARQRRHGGTKSTKTPSAQLTPDADELAHSPPMPVTGRQRGCQSILAAVRQVRLAGALPTRCAGDMDSHSHPQPWTSFMSGL</sequence>
<reference evidence="2" key="1">
    <citation type="submission" date="2023-06" db="EMBL/GenBank/DDBJ databases">
        <title>Genome-scale phylogeny and comparative genomics of the fungal order Sordariales.</title>
        <authorList>
            <consortium name="Lawrence Berkeley National Laboratory"/>
            <person name="Hensen N."/>
            <person name="Bonometti L."/>
            <person name="Westerberg I."/>
            <person name="Brannstrom I.O."/>
            <person name="Guillou S."/>
            <person name="Cros-Aarteil S."/>
            <person name="Calhoun S."/>
            <person name="Haridas S."/>
            <person name="Kuo A."/>
            <person name="Mondo S."/>
            <person name="Pangilinan J."/>
            <person name="Riley R."/>
            <person name="LaButti K."/>
            <person name="Andreopoulos B."/>
            <person name="Lipzen A."/>
            <person name="Chen C."/>
            <person name="Yanf M."/>
            <person name="Daum C."/>
            <person name="Ng V."/>
            <person name="Clum A."/>
            <person name="Steindorff A."/>
            <person name="Ohm R."/>
            <person name="Martin F."/>
            <person name="Silar P."/>
            <person name="Natvig D."/>
            <person name="Lalanne C."/>
            <person name="Gautier V."/>
            <person name="Ament-velasquez S.L."/>
            <person name="Kruys A."/>
            <person name="Hutchinson M.I."/>
            <person name="Powell A.J."/>
            <person name="Barry K."/>
            <person name="Miller A.N."/>
            <person name="Grigoriev I.V."/>
            <person name="Debuchy R."/>
            <person name="Gladieux P."/>
            <person name="Thoren M.H."/>
            <person name="Johannesson H."/>
        </authorList>
    </citation>
    <scope>NUCLEOTIDE SEQUENCE</scope>
    <source>
        <strain evidence="2">SMH3187-1</strain>
    </source>
</reference>
<proteinExistence type="predicted"/>
<evidence type="ECO:0000313" key="2">
    <source>
        <dbReference type="EMBL" id="KAK0749333.1"/>
    </source>
</evidence>
<feature type="compositionally biased region" description="Basic and acidic residues" evidence="1">
    <location>
        <begin position="45"/>
        <end position="57"/>
    </location>
</feature>
<feature type="region of interest" description="Disordered" evidence="1">
    <location>
        <begin position="144"/>
        <end position="171"/>
    </location>
</feature>
<feature type="compositionally biased region" description="Basic residues" evidence="1">
    <location>
        <begin position="22"/>
        <end position="40"/>
    </location>
</feature>
<protein>
    <submittedName>
        <fullName evidence="2">Uncharacterized protein</fullName>
    </submittedName>
</protein>
<comment type="caution">
    <text evidence="2">The sequence shown here is derived from an EMBL/GenBank/DDBJ whole genome shotgun (WGS) entry which is preliminary data.</text>
</comment>
<feature type="compositionally biased region" description="Polar residues" evidence="1">
    <location>
        <begin position="152"/>
        <end position="162"/>
    </location>
</feature>
<gene>
    <name evidence="2" type="ORF">B0T18DRAFT_103016</name>
</gene>